<evidence type="ECO:0000313" key="4">
    <source>
        <dbReference type="EMBL" id="TVX87288.1"/>
    </source>
</evidence>
<dbReference type="EMBL" id="VNJK01000004">
    <property type="protein sequence ID" value="TVX87288.1"/>
    <property type="molecule type" value="Genomic_DNA"/>
</dbReference>
<dbReference type="CDD" id="cd04301">
    <property type="entry name" value="NAT_SF"/>
    <property type="match status" value="1"/>
</dbReference>
<dbReference type="Proteomes" id="UP000318102">
    <property type="component" value="Unassembled WGS sequence"/>
</dbReference>
<sequence>MIKDIDRNRRIEQYALNAWPALQTNVLDGWLLRFADGYTKRSNSVSAIYNQSEVQSYDQLLEKIQICERLYEGMGLDVIFKMTPFVPNSLDALLADEGYQYVEPSSVHILESLHDLNGLEEYREQAESSRLEVEVCEYISQKWLDIVADFNHLSTQNRQITRQLLSDSLLRKGFFILYVESVPVACGLGVVEGDYIGLYDIVTAEPHRNKGYGEQLIRGILNWAMSVGATKSYILVVQSNHSAKRLYEKLGYKEIYTYWYRVKANSNKA</sequence>
<evidence type="ECO:0000256" key="2">
    <source>
        <dbReference type="ARBA" id="ARBA00023315"/>
    </source>
</evidence>
<comment type="caution">
    <text evidence="4">The sequence shown here is derived from an EMBL/GenBank/DDBJ whole genome shotgun (WGS) entry which is preliminary data.</text>
</comment>
<proteinExistence type="predicted"/>
<organism evidence="4 5">
    <name type="scientific">Paenibacillus agilis</name>
    <dbReference type="NCBI Taxonomy" id="3020863"/>
    <lineage>
        <taxon>Bacteria</taxon>
        <taxon>Bacillati</taxon>
        <taxon>Bacillota</taxon>
        <taxon>Bacilli</taxon>
        <taxon>Bacillales</taxon>
        <taxon>Paenibacillaceae</taxon>
        <taxon>Paenibacillus</taxon>
    </lineage>
</organism>
<evidence type="ECO:0000259" key="3">
    <source>
        <dbReference type="PROSITE" id="PS51186"/>
    </source>
</evidence>
<dbReference type="PANTHER" id="PTHR43420">
    <property type="entry name" value="ACETYLTRANSFERASE"/>
    <property type="match status" value="1"/>
</dbReference>
<accession>A0A559II23</accession>
<dbReference type="PROSITE" id="PS51186">
    <property type="entry name" value="GNAT"/>
    <property type="match status" value="1"/>
</dbReference>
<reference evidence="4 5" key="1">
    <citation type="submission" date="2019-07" db="EMBL/GenBank/DDBJ databases">
        <authorList>
            <person name="Kim J."/>
        </authorList>
    </citation>
    <scope>NUCLEOTIDE SEQUENCE [LARGE SCALE GENOMIC DNA]</scope>
    <source>
        <strain evidence="4 5">N4</strain>
    </source>
</reference>
<keyword evidence="2" id="KW-0012">Acyltransferase</keyword>
<evidence type="ECO:0000256" key="1">
    <source>
        <dbReference type="ARBA" id="ARBA00022679"/>
    </source>
</evidence>
<dbReference type="Gene3D" id="3.40.630.30">
    <property type="match status" value="1"/>
</dbReference>
<dbReference type="InterPro" id="IPR000182">
    <property type="entry name" value="GNAT_dom"/>
</dbReference>
<dbReference type="PANTHER" id="PTHR43420:SF12">
    <property type="entry name" value="N-ACETYLTRANSFERASE DOMAIN-CONTAINING PROTEIN"/>
    <property type="match status" value="1"/>
</dbReference>
<dbReference type="AlphaFoldDB" id="A0A559II23"/>
<keyword evidence="1" id="KW-0808">Transferase</keyword>
<dbReference type="OrthoDB" id="9805924at2"/>
<dbReference type="Pfam" id="PF24553">
    <property type="entry name" value="Rv0428c_C"/>
    <property type="match status" value="1"/>
</dbReference>
<dbReference type="GO" id="GO:0016747">
    <property type="term" value="F:acyltransferase activity, transferring groups other than amino-acyl groups"/>
    <property type="evidence" value="ECO:0007669"/>
    <property type="project" value="InterPro"/>
</dbReference>
<evidence type="ECO:0000313" key="5">
    <source>
        <dbReference type="Proteomes" id="UP000318102"/>
    </source>
</evidence>
<gene>
    <name evidence="4" type="ORF">FPZ44_21910</name>
</gene>
<dbReference type="InterPro" id="IPR050680">
    <property type="entry name" value="YpeA/RimI_acetyltransf"/>
</dbReference>
<dbReference type="SUPFAM" id="SSF55729">
    <property type="entry name" value="Acyl-CoA N-acyltransferases (Nat)"/>
    <property type="match status" value="1"/>
</dbReference>
<dbReference type="InterPro" id="IPR016181">
    <property type="entry name" value="Acyl_CoA_acyltransferase"/>
</dbReference>
<feature type="domain" description="N-acetyltransferase" evidence="3">
    <location>
        <begin position="133"/>
        <end position="269"/>
    </location>
</feature>
<protein>
    <submittedName>
        <fullName evidence="4">GNAT family N-acetyltransferase</fullName>
    </submittedName>
</protein>
<dbReference type="InterPro" id="IPR056935">
    <property type="entry name" value="Rv0428c-like_C"/>
</dbReference>
<name>A0A559II23_9BACL</name>
<dbReference type="Pfam" id="PF00583">
    <property type="entry name" value="Acetyltransf_1"/>
    <property type="match status" value="1"/>
</dbReference>
<keyword evidence="5" id="KW-1185">Reference proteome</keyword>